<name>A0AB38ZG19_9ANNE</name>
<feature type="transmembrane region" description="Helical" evidence="1">
    <location>
        <begin position="12"/>
        <end position="33"/>
    </location>
</feature>
<sequence length="149" mass="16708">MFSIALHLPLTVSPLGLGLWVLILALMTSLMLFFSLSSWFGLIVFLIYIGGLLVMFAYFTAIDPNKVINLISPSFIPLFILLSISAMLSDWTWATTIMDFSISPTSIYSLFFSLYTIPLLMILTMVLLMILIAVVKITVRTMGPLRPFM</sequence>
<organism evidence="2">
    <name type="scientific">Lumbriclymenella robusta</name>
    <dbReference type="NCBI Taxonomy" id="3138170"/>
    <lineage>
        <taxon>Eukaryota</taxon>
        <taxon>Metazoa</taxon>
        <taxon>Spiralia</taxon>
        <taxon>Lophotrochozoa</taxon>
        <taxon>Annelida</taxon>
        <taxon>Polychaeta</taxon>
        <taxon>Sedentaria</taxon>
        <taxon>Scolecida</taxon>
        <taxon>Maldanidae</taxon>
        <taxon>Lumbriclymenella</taxon>
    </lineage>
</organism>
<keyword evidence="1" id="KW-1133">Transmembrane helix</keyword>
<evidence type="ECO:0000313" key="2">
    <source>
        <dbReference type="EMBL" id="WZB40882.1"/>
    </source>
</evidence>
<proteinExistence type="predicted"/>
<feature type="transmembrane region" description="Helical" evidence="1">
    <location>
        <begin position="67"/>
        <end position="88"/>
    </location>
</feature>
<geneLocation type="mitochondrion" evidence="2"/>
<gene>
    <name evidence="2" type="primary">nad6</name>
</gene>
<feature type="transmembrane region" description="Helical" evidence="1">
    <location>
        <begin position="39"/>
        <end position="60"/>
    </location>
</feature>
<evidence type="ECO:0000256" key="1">
    <source>
        <dbReference type="SAM" id="Phobius"/>
    </source>
</evidence>
<dbReference type="AlphaFoldDB" id="A0AB38ZG19"/>
<keyword evidence="1" id="KW-0472">Membrane</keyword>
<protein>
    <submittedName>
        <fullName evidence="2">NADH dehydrogenase subunit 6</fullName>
    </submittedName>
</protein>
<feature type="transmembrane region" description="Helical" evidence="1">
    <location>
        <begin position="108"/>
        <end position="139"/>
    </location>
</feature>
<reference evidence="2" key="1">
    <citation type="submission" date="2024-08" db="EMBL/GenBank/DDBJ databases">
        <authorList>
            <person name="Mo J."/>
            <person name="Ge M."/>
        </authorList>
    </citation>
    <scope>NUCLEOTIDE SEQUENCE</scope>
</reference>
<dbReference type="EMBL" id="OP537514">
    <property type="protein sequence ID" value="WZB40882.1"/>
    <property type="molecule type" value="Genomic_DNA"/>
</dbReference>
<keyword evidence="1" id="KW-0812">Transmembrane</keyword>
<accession>A0AB38ZG19</accession>
<keyword evidence="2" id="KW-0496">Mitochondrion</keyword>